<evidence type="ECO:0000256" key="2">
    <source>
        <dbReference type="SAM" id="MobiDB-lite"/>
    </source>
</evidence>
<dbReference type="VEuPathDB" id="GiardiaDB:GMRT_12068"/>
<dbReference type="SUPFAM" id="SSF48403">
    <property type="entry name" value="Ankyrin repeat"/>
    <property type="match status" value="1"/>
</dbReference>
<feature type="coiled-coil region" evidence="1">
    <location>
        <begin position="224"/>
        <end position="335"/>
    </location>
</feature>
<feature type="coiled-coil region" evidence="1">
    <location>
        <begin position="363"/>
        <end position="404"/>
    </location>
</feature>
<name>A0A4Z1SPV5_GIAMU</name>
<dbReference type="EMBL" id="VDLU01000003">
    <property type="protein sequence ID" value="TNJ27690.1"/>
    <property type="molecule type" value="Genomic_DNA"/>
</dbReference>
<dbReference type="Pfam" id="PF12796">
    <property type="entry name" value="Ank_2"/>
    <property type="match status" value="2"/>
</dbReference>
<dbReference type="AlphaFoldDB" id="A0A4Z1SPV5"/>
<keyword evidence="1" id="KW-0175">Coiled coil</keyword>
<feature type="region of interest" description="Disordered" evidence="2">
    <location>
        <begin position="420"/>
        <end position="514"/>
    </location>
</feature>
<feature type="compositionally biased region" description="Basic and acidic residues" evidence="2">
    <location>
        <begin position="420"/>
        <end position="429"/>
    </location>
</feature>
<protein>
    <submittedName>
        <fullName evidence="3">Ankyrin repeat protein 1</fullName>
    </submittedName>
</protein>
<comment type="caution">
    <text evidence="3">The sequence shown here is derived from an EMBL/GenBank/DDBJ whole genome shotgun (WGS) entry which is preliminary data.</text>
</comment>
<dbReference type="OrthoDB" id="194358at2759"/>
<dbReference type="Gene3D" id="1.25.40.20">
    <property type="entry name" value="Ankyrin repeat-containing domain"/>
    <property type="match status" value="2"/>
</dbReference>
<feature type="coiled-coil region" evidence="1">
    <location>
        <begin position="543"/>
        <end position="570"/>
    </location>
</feature>
<dbReference type="Proteomes" id="UP000315496">
    <property type="component" value="Chromosome 3"/>
</dbReference>
<feature type="coiled-coil region" evidence="1">
    <location>
        <begin position="617"/>
        <end position="644"/>
    </location>
</feature>
<sequence length="804" mass="86592">MSKPRDAAAWFQAAEAGNARAAAAGVKSFKRTRNEAGETALMVAARHGHAGVVDVLAKYEAGVVDPEGLSALLHAVLSDSIACVRTLAPLEKGLKHPDGRDALSVAAAHGNADCVTALVPCFELVSDEAGETALDYAATCDHLNIVQLLVNSYQPIARPVLSKAILTARETGHERIASYLGAILATSSSAINPPASTSPGSGSPRRDVLTLKSLSASGGGCEQCARYLRRISELEAELSGSRRKTALNVDDLLHSGSITEDTEILIKTLQQKLEASDRERIKLQDEVLELRRNFGSTPPSPSRNFQTHAQFHDAMAKLQEENERLREQLEVRNARIANMASIEAQHREQQRTAELGVTNGARMRTAQEQLLEKDEAYMKLKRAYQRLRLDHGDLEARYAEAREALQKTDAGKEVVQKLDVQDRKTEAELQRISSSRLMSHRSKQPGAQPLASQTGDDDAESRASSQSIVRRSGSIYGTMGPPTRTLSRLHPDAKNAPSSPTRTRTSSRAGTGTYAALKDAREKEEELEALKAELFSCYSAEEVEKLHRIIELREGQLEEARRETEMLNKALGVYSTGELSARDVAEENDNLRRRIAARDDAIHKMTRELCTVARSGKQQASEQLEEKDVIIAKLEAKVQALNDQVCTLAYPGKRRSGLQKSTTQATADLEREIATYKTLVRDLYAQIETQHALQGATDAALAAQCAYSAAATAAATAAGGAGLGAAGVEDLLTIAIAKPPAERTPADIALISALTMPQGGTDTLSYPTGSSSVGGLGVGPQVSARGGEITSSFVDRIVSRGPME</sequence>
<reference evidence="3 4" key="1">
    <citation type="submission" date="2019-05" db="EMBL/GenBank/DDBJ databases">
        <title>The compact genome of Giardia muris reveals important steps in the evolution of intestinal protozoan parasites.</title>
        <authorList>
            <person name="Xu F."/>
            <person name="Jimenez-Gonzalez A."/>
            <person name="Einarsson E."/>
            <person name="Astvaldsson A."/>
            <person name="Peirasmaki D."/>
            <person name="Eckmann L."/>
            <person name="Andersson J.O."/>
            <person name="Svard S.G."/>
            <person name="Jerlstrom-Hultqvist J."/>
        </authorList>
    </citation>
    <scope>NUCLEOTIDE SEQUENCE [LARGE SCALE GENOMIC DNA]</scope>
    <source>
        <strain evidence="3 4">Roberts-Thomson</strain>
    </source>
</reference>
<dbReference type="InterPro" id="IPR036770">
    <property type="entry name" value="Ankyrin_rpt-contain_sf"/>
</dbReference>
<dbReference type="PANTHER" id="PTHR24184:SF11">
    <property type="entry name" value="ANKYRIN REPEAT AND SOCS BOX CONTAINING 3"/>
    <property type="match status" value="1"/>
</dbReference>
<dbReference type="PANTHER" id="PTHR24184">
    <property type="entry name" value="SI:CH211-189E2.2"/>
    <property type="match status" value="1"/>
</dbReference>
<evidence type="ECO:0000313" key="4">
    <source>
        <dbReference type="Proteomes" id="UP000315496"/>
    </source>
</evidence>
<accession>A0A4Z1SPV5</accession>
<proteinExistence type="predicted"/>
<gene>
    <name evidence="3" type="ORF">GMRT_12068</name>
</gene>
<organism evidence="3 4">
    <name type="scientific">Giardia muris</name>
    <dbReference type="NCBI Taxonomy" id="5742"/>
    <lineage>
        <taxon>Eukaryota</taxon>
        <taxon>Metamonada</taxon>
        <taxon>Diplomonadida</taxon>
        <taxon>Hexamitidae</taxon>
        <taxon>Giardiinae</taxon>
        <taxon>Giardia</taxon>
    </lineage>
</organism>
<evidence type="ECO:0000256" key="1">
    <source>
        <dbReference type="SAM" id="Coils"/>
    </source>
</evidence>
<feature type="compositionally biased region" description="Low complexity" evidence="2">
    <location>
        <begin position="496"/>
        <end position="514"/>
    </location>
</feature>
<evidence type="ECO:0000313" key="3">
    <source>
        <dbReference type="EMBL" id="TNJ27690.1"/>
    </source>
</evidence>
<keyword evidence="4" id="KW-1185">Reference proteome</keyword>
<dbReference type="SMART" id="SM00248">
    <property type="entry name" value="ANK"/>
    <property type="match status" value="4"/>
</dbReference>
<dbReference type="InterPro" id="IPR002110">
    <property type="entry name" value="Ankyrin_rpt"/>
</dbReference>